<reference evidence="11" key="1">
    <citation type="submission" date="2020-01" db="EMBL/GenBank/DDBJ databases">
        <title>The Celery Genome Sequence Reveals Sequential Paleo-tetraploidization, Resistance Gene Elimination, Karyotype Evolution, and Functional Innovation in Apiales.</title>
        <authorList>
            <person name="Song X."/>
        </authorList>
    </citation>
    <scope>NUCLEOTIDE SEQUENCE</scope>
    <source>
        <tissue evidence="11">Leaf</tissue>
    </source>
</reference>
<feature type="region of interest" description="Disordered" evidence="9">
    <location>
        <begin position="28"/>
        <end position="56"/>
    </location>
</feature>
<keyword evidence="6" id="KW-0862">Zinc</keyword>
<comment type="similarity">
    <text evidence="7">Belongs to the RING-type zinc finger family. ATL subfamily.</text>
</comment>
<dbReference type="InterPro" id="IPR053238">
    <property type="entry name" value="RING-H2_zinc_finger"/>
</dbReference>
<dbReference type="EMBL" id="WRXP01000190">
    <property type="protein sequence ID" value="KAF1002930.1"/>
    <property type="molecule type" value="Genomic_DNA"/>
</dbReference>
<evidence type="ECO:0000256" key="6">
    <source>
        <dbReference type="ARBA" id="ARBA00022833"/>
    </source>
</evidence>
<evidence type="ECO:0000313" key="12">
    <source>
        <dbReference type="Proteomes" id="UP000593563"/>
    </source>
</evidence>
<feature type="domain" description="RING-type" evidence="10">
    <location>
        <begin position="83"/>
        <end position="125"/>
    </location>
</feature>
<evidence type="ECO:0000256" key="5">
    <source>
        <dbReference type="ARBA" id="ARBA00022786"/>
    </source>
</evidence>
<dbReference type="GO" id="GO:0008270">
    <property type="term" value="F:zinc ion binding"/>
    <property type="evidence" value="ECO:0007669"/>
    <property type="project" value="UniProtKB-KW"/>
</dbReference>
<evidence type="ECO:0000259" key="10">
    <source>
        <dbReference type="PROSITE" id="PS50089"/>
    </source>
</evidence>
<keyword evidence="3" id="KW-0479">Metal-binding</keyword>
<evidence type="ECO:0000313" key="11">
    <source>
        <dbReference type="EMBL" id="KAF1002930.1"/>
    </source>
</evidence>
<evidence type="ECO:0000256" key="9">
    <source>
        <dbReference type="SAM" id="MobiDB-lite"/>
    </source>
</evidence>
<dbReference type="SUPFAM" id="SSF57850">
    <property type="entry name" value="RING/U-box"/>
    <property type="match status" value="1"/>
</dbReference>
<sequence>MVLTILVLLTALFFMGFFSFYIRRSSNEPPLPRRRLRRSTPTPPSSSPSSSRFSSSKNAATSSAVRSLPVVYYSGTVLHPIDCIICLTEFEEKEKVKMIPCCKHVFHPGCIDTWLSSHVTCPLCRSTKMDAREIEEVTRRWTADERDTWRTDGVVNFRRTRSLSSLNTCVGLQRSNSF</sequence>
<dbReference type="InterPro" id="IPR001841">
    <property type="entry name" value="Znf_RING"/>
</dbReference>
<dbReference type="SMART" id="SM00184">
    <property type="entry name" value="RING"/>
    <property type="match status" value="1"/>
</dbReference>
<dbReference type="InterPro" id="IPR013083">
    <property type="entry name" value="Znf_RING/FYVE/PHD"/>
</dbReference>
<dbReference type="GO" id="GO:0061630">
    <property type="term" value="F:ubiquitin protein ligase activity"/>
    <property type="evidence" value="ECO:0007669"/>
    <property type="project" value="UniProtKB-EC"/>
</dbReference>
<keyword evidence="12" id="KW-1185">Reference proteome</keyword>
<organism evidence="11 12">
    <name type="scientific">Apium graveolens</name>
    <name type="common">Celery</name>
    <dbReference type="NCBI Taxonomy" id="4045"/>
    <lineage>
        <taxon>Eukaryota</taxon>
        <taxon>Viridiplantae</taxon>
        <taxon>Streptophyta</taxon>
        <taxon>Embryophyta</taxon>
        <taxon>Tracheophyta</taxon>
        <taxon>Spermatophyta</taxon>
        <taxon>Magnoliopsida</taxon>
        <taxon>eudicotyledons</taxon>
        <taxon>Gunneridae</taxon>
        <taxon>Pentapetalae</taxon>
        <taxon>asterids</taxon>
        <taxon>campanulids</taxon>
        <taxon>Apiales</taxon>
        <taxon>Apiaceae</taxon>
        <taxon>Apioideae</taxon>
        <taxon>apioid superclade</taxon>
        <taxon>Apieae</taxon>
        <taxon>Apium</taxon>
    </lineage>
</organism>
<keyword evidence="5" id="KW-0833">Ubl conjugation pathway</keyword>
<dbReference type="PROSITE" id="PS50089">
    <property type="entry name" value="ZF_RING_2"/>
    <property type="match status" value="1"/>
</dbReference>
<accession>A0A6L5BBM8</accession>
<evidence type="ECO:0000256" key="8">
    <source>
        <dbReference type="PROSITE-ProRule" id="PRU00175"/>
    </source>
</evidence>
<dbReference type="EC" id="2.3.2.27" evidence="2"/>
<dbReference type="PANTHER" id="PTHR14155">
    <property type="entry name" value="RING FINGER DOMAIN-CONTAINING"/>
    <property type="match status" value="1"/>
</dbReference>
<dbReference type="Proteomes" id="UP000593563">
    <property type="component" value="Unassembled WGS sequence"/>
</dbReference>
<feature type="compositionally biased region" description="Low complexity" evidence="9">
    <location>
        <begin position="47"/>
        <end position="56"/>
    </location>
</feature>
<proteinExistence type="inferred from homology"/>
<dbReference type="AlphaFoldDB" id="A0A6L5BBM8"/>
<dbReference type="Pfam" id="PF13639">
    <property type="entry name" value="zf-RING_2"/>
    <property type="match status" value="1"/>
</dbReference>
<keyword evidence="4 8" id="KW-0863">Zinc-finger</keyword>
<name>A0A6L5BBM8_APIGR</name>
<protein>
    <recommendedName>
        <fullName evidence="2">RING-type E3 ubiquitin transferase</fullName>
        <ecNumber evidence="2">2.3.2.27</ecNumber>
    </recommendedName>
</protein>
<evidence type="ECO:0000256" key="7">
    <source>
        <dbReference type="ARBA" id="ARBA00024209"/>
    </source>
</evidence>
<evidence type="ECO:0000256" key="1">
    <source>
        <dbReference type="ARBA" id="ARBA00000900"/>
    </source>
</evidence>
<evidence type="ECO:0000256" key="2">
    <source>
        <dbReference type="ARBA" id="ARBA00012483"/>
    </source>
</evidence>
<evidence type="ECO:0000256" key="4">
    <source>
        <dbReference type="ARBA" id="ARBA00022771"/>
    </source>
</evidence>
<gene>
    <name evidence="11" type="ORF">AG4045_029840</name>
</gene>
<evidence type="ECO:0000256" key="3">
    <source>
        <dbReference type="ARBA" id="ARBA00022723"/>
    </source>
</evidence>
<comment type="catalytic activity">
    <reaction evidence="1">
        <text>S-ubiquitinyl-[E2 ubiquitin-conjugating enzyme]-L-cysteine + [acceptor protein]-L-lysine = [E2 ubiquitin-conjugating enzyme]-L-cysteine + N(6)-ubiquitinyl-[acceptor protein]-L-lysine.</text>
        <dbReference type="EC" id="2.3.2.27"/>
    </reaction>
</comment>
<comment type="caution">
    <text evidence="11">The sequence shown here is derived from an EMBL/GenBank/DDBJ whole genome shotgun (WGS) entry which is preliminary data.</text>
</comment>
<dbReference type="PANTHER" id="PTHR14155:SF592">
    <property type="entry name" value="RING-H2 FINGER PROTEIN ATL57"/>
    <property type="match status" value="1"/>
</dbReference>
<dbReference type="Gene3D" id="3.30.40.10">
    <property type="entry name" value="Zinc/RING finger domain, C3HC4 (zinc finger)"/>
    <property type="match status" value="1"/>
</dbReference>
<dbReference type="CDD" id="cd16461">
    <property type="entry name" value="RING-H2_EL5-like"/>
    <property type="match status" value="1"/>
</dbReference>